<dbReference type="EMBL" id="JABFTP020000124">
    <property type="protein sequence ID" value="KAL3279075.1"/>
    <property type="molecule type" value="Genomic_DNA"/>
</dbReference>
<protein>
    <submittedName>
        <fullName evidence="2">Uncharacterized protein</fullName>
    </submittedName>
</protein>
<proteinExistence type="predicted"/>
<dbReference type="AlphaFoldDB" id="A0ABD2NK81"/>
<reference evidence="2 3" key="1">
    <citation type="journal article" date="2021" name="BMC Biol.">
        <title>Horizontally acquired antibacterial genes associated with adaptive radiation of ladybird beetles.</title>
        <authorList>
            <person name="Li H.S."/>
            <person name="Tang X.F."/>
            <person name="Huang Y.H."/>
            <person name="Xu Z.Y."/>
            <person name="Chen M.L."/>
            <person name="Du X.Y."/>
            <person name="Qiu B.Y."/>
            <person name="Chen P.T."/>
            <person name="Zhang W."/>
            <person name="Slipinski A."/>
            <person name="Escalona H.E."/>
            <person name="Waterhouse R.M."/>
            <person name="Zwick A."/>
            <person name="Pang H."/>
        </authorList>
    </citation>
    <scope>NUCLEOTIDE SEQUENCE [LARGE SCALE GENOMIC DNA]</scope>
    <source>
        <strain evidence="2">SYSU2018</strain>
    </source>
</reference>
<accession>A0ABD2NK81</accession>
<feature type="region of interest" description="Disordered" evidence="1">
    <location>
        <begin position="123"/>
        <end position="142"/>
    </location>
</feature>
<dbReference type="Proteomes" id="UP001516400">
    <property type="component" value="Unassembled WGS sequence"/>
</dbReference>
<keyword evidence="3" id="KW-1185">Reference proteome</keyword>
<organism evidence="2 3">
    <name type="scientific">Cryptolaemus montrouzieri</name>
    <dbReference type="NCBI Taxonomy" id="559131"/>
    <lineage>
        <taxon>Eukaryota</taxon>
        <taxon>Metazoa</taxon>
        <taxon>Ecdysozoa</taxon>
        <taxon>Arthropoda</taxon>
        <taxon>Hexapoda</taxon>
        <taxon>Insecta</taxon>
        <taxon>Pterygota</taxon>
        <taxon>Neoptera</taxon>
        <taxon>Endopterygota</taxon>
        <taxon>Coleoptera</taxon>
        <taxon>Polyphaga</taxon>
        <taxon>Cucujiformia</taxon>
        <taxon>Coccinelloidea</taxon>
        <taxon>Coccinellidae</taxon>
        <taxon>Scymninae</taxon>
        <taxon>Scymnini</taxon>
        <taxon>Cryptolaemus</taxon>
    </lineage>
</organism>
<evidence type="ECO:0000256" key="1">
    <source>
        <dbReference type="SAM" id="MobiDB-lite"/>
    </source>
</evidence>
<gene>
    <name evidence="2" type="ORF">HHI36_016589</name>
</gene>
<sequence>MIENNRAWTTQELFTILQENYCDEIDSVYILPEVDELTDEDNIDDDLTAEVAFDFGNDVAETLEIHSHPGQGTTQISMSPAIDDIISKRPHSPSLQLQLGIANGRDRPGIAEKALFLPNRVCRNRKPTPETQQKLVEKKRLS</sequence>
<name>A0ABD2NK81_9CUCU</name>
<comment type="caution">
    <text evidence="2">The sequence shown here is derived from an EMBL/GenBank/DDBJ whole genome shotgun (WGS) entry which is preliminary data.</text>
</comment>
<evidence type="ECO:0000313" key="3">
    <source>
        <dbReference type="Proteomes" id="UP001516400"/>
    </source>
</evidence>
<evidence type="ECO:0000313" key="2">
    <source>
        <dbReference type="EMBL" id="KAL3279075.1"/>
    </source>
</evidence>